<dbReference type="Proteomes" id="UP000291343">
    <property type="component" value="Unassembled WGS sequence"/>
</dbReference>
<organism evidence="8 9">
    <name type="scientific">Laodelphax striatellus</name>
    <name type="common">Small brown planthopper</name>
    <name type="synonym">Delphax striatella</name>
    <dbReference type="NCBI Taxonomy" id="195883"/>
    <lineage>
        <taxon>Eukaryota</taxon>
        <taxon>Metazoa</taxon>
        <taxon>Ecdysozoa</taxon>
        <taxon>Arthropoda</taxon>
        <taxon>Hexapoda</taxon>
        <taxon>Insecta</taxon>
        <taxon>Pterygota</taxon>
        <taxon>Neoptera</taxon>
        <taxon>Paraneoptera</taxon>
        <taxon>Hemiptera</taxon>
        <taxon>Auchenorrhyncha</taxon>
        <taxon>Fulgoroidea</taxon>
        <taxon>Delphacidae</taxon>
        <taxon>Criomorphinae</taxon>
        <taxon>Laodelphax</taxon>
    </lineage>
</organism>
<dbReference type="AlphaFoldDB" id="A0A482X7B5"/>
<dbReference type="PANTHER" id="PTHR43903">
    <property type="entry name" value="NEUROLIGIN"/>
    <property type="match status" value="1"/>
</dbReference>
<keyword evidence="4" id="KW-0325">Glycoprotein</keyword>
<evidence type="ECO:0000256" key="1">
    <source>
        <dbReference type="ARBA" id="ARBA00005964"/>
    </source>
</evidence>
<dbReference type="PROSITE" id="PS00122">
    <property type="entry name" value="CARBOXYLESTERASE_B_1"/>
    <property type="match status" value="1"/>
</dbReference>
<evidence type="ECO:0000259" key="7">
    <source>
        <dbReference type="Pfam" id="PF00135"/>
    </source>
</evidence>
<keyword evidence="9" id="KW-1185">Reference proteome</keyword>
<dbReference type="EMBL" id="QKKF02016774">
    <property type="protein sequence ID" value="RZF41300.1"/>
    <property type="molecule type" value="Genomic_DNA"/>
</dbReference>
<evidence type="ECO:0000256" key="5">
    <source>
        <dbReference type="RuleBase" id="RU361235"/>
    </source>
</evidence>
<dbReference type="Pfam" id="PF00135">
    <property type="entry name" value="COesterase"/>
    <property type="match status" value="1"/>
</dbReference>
<keyword evidence="3 5" id="KW-0378">Hydrolase</keyword>
<evidence type="ECO:0000313" key="8">
    <source>
        <dbReference type="EMBL" id="RZF41300.1"/>
    </source>
</evidence>
<feature type="transmembrane region" description="Helical" evidence="6">
    <location>
        <begin position="612"/>
        <end position="634"/>
    </location>
</feature>
<dbReference type="InterPro" id="IPR029058">
    <property type="entry name" value="AB_hydrolase_fold"/>
</dbReference>
<dbReference type="STRING" id="195883.A0A482X7B5"/>
<evidence type="ECO:0000256" key="2">
    <source>
        <dbReference type="ARBA" id="ARBA00022487"/>
    </source>
</evidence>
<sequence length="646" mass="72283">MAFARFRCRWLQLVGFLSTGVFLAVAIAVGAQEPSVVLRQGPLRGIKIYTESRTSIIAYLGIPYAKPPVGELRFMAPERHEGWDRVLFAGSFAPACSQPVQQLMPNLAPVSQQDEDCLYLNIWTTEIALNYRNAPVVVFLEGEGFISGSPNRFPGQDLAAEGVVVVSVGYRMNVFGFLCLEDTEVRGNMGLLDQYLAMLWVRENIDKFGGDHRSVTLMGHSAGAASVLFHMISPRTTGLFHRAILMSGSITSPWAHSQNPSNASRAIARSLGCHTTNNSKVIVACLRNKSTSEILRAYEAQYMNGNWSVLALPVVDSFLPEIEQYLPKEPEEALKSGLFLKVPILTGITSHEGSIAVSQLGDLLSQGFSQMRQFILSSVIPSILNRYGFTNHHTFPTIVALLEWQYVDSAPHGDSSALLTQLLDMYSDAQFKAPHEKQLKLLSHSSSDQVNFVYAYRFEQQGVDMYAKTLNVTGSAHGTELLFLFGPTLMQQVMGRRFTPTEDRLSTGMKRLWSEFIRQGNLSPSPYGYGVTWRRYTPEEGNYIILKTDSTQPPQQPVLWAPSSNANAKYQIRLWNDLLPKFRNVSNAFALKNFRTNITGLNLSNDQPYRNAMYTLIAFVIVLLILLIVCVVLLKRRAKERERDLF</sequence>
<evidence type="ECO:0000256" key="6">
    <source>
        <dbReference type="SAM" id="Phobius"/>
    </source>
</evidence>
<dbReference type="EC" id="3.1.1.-" evidence="5"/>
<feature type="domain" description="Carboxylesterase type B" evidence="7">
    <location>
        <begin position="33"/>
        <end position="551"/>
    </location>
</feature>
<keyword evidence="2" id="KW-0719">Serine esterase</keyword>
<keyword evidence="6" id="KW-0472">Membrane</keyword>
<keyword evidence="6" id="KW-1133">Transmembrane helix</keyword>
<dbReference type="OrthoDB" id="19501at2759"/>
<comment type="caution">
    <text evidence="8">The sequence shown here is derived from an EMBL/GenBank/DDBJ whole genome shotgun (WGS) entry which is preliminary data.</text>
</comment>
<keyword evidence="6" id="KW-0812">Transmembrane</keyword>
<dbReference type="Gene3D" id="3.40.50.1820">
    <property type="entry name" value="alpha/beta hydrolase"/>
    <property type="match status" value="1"/>
</dbReference>
<dbReference type="InterPro" id="IPR019826">
    <property type="entry name" value="Carboxylesterase_B_AS"/>
</dbReference>
<name>A0A482X7B5_LAOST</name>
<comment type="similarity">
    <text evidence="1 5">Belongs to the type-B carboxylesterase/lipase family.</text>
</comment>
<dbReference type="InterPro" id="IPR002018">
    <property type="entry name" value="CarbesteraseB"/>
</dbReference>
<proteinExistence type="inferred from homology"/>
<evidence type="ECO:0000313" key="9">
    <source>
        <dbReference type="Proteomes" id="UP000291343"/>
    </source>
</evidence>
<accession>A0A482X7B5</accession>
<dbReference type="SMR" id="A0A482X7B5"/>
<gene>
    <name evidence="8" type="ORF">LSTR_LSTR000014</name>
</gene>
<dbReference type="InParanoid" id="A0A482X7B5"/>
<dbReference type="InterPro" id="IPR051093">
    <property type="entry name" value="Neuroligin/BSAL"/>
</dbReference>
<evidence type="ECO:0000256" key="4">
    <source>
        <dbReference type="ARBA" id="ARBA00023180"/>
    </source>
</evidence>
<dbReference type="SUPFAM" id="SSF53474">
    <property type="entry name" value="alpha/beta-Hydrolases"/>
    <property type="match status" value="1"/>
</dbReference>
<protein>
    <recommendedName>
        <fullName evidence="5">Carboxylic ester hydrolase</fullName>
        <ecNumber evidence="5">3.1.1.-</ecNumber>
    </recommendedName>
</protein>
<dbReference type="GO" id="GO:0052689">
    <property type="term" value="F:carboxylic ester hydrolase activity"/>
    <property type="evidence" value="ECO:0007669"/>
    <property type="project" value="UniProtKB-KW"/>
</dbReference>
<evidence type="ECO:0000256" key="3">
    <source>
        <dbReference type="ARBA" id="ARBA00022801"/>
    </source>
</evidence>
<reference evidence="8 9" key="1">
    <citation type="journal article" date="2017" name="Gigascience">
        <title>Genome sequence of the small brown planthopper, Laodelphax striatellus.</title>
        <authorList>
            <person name="Zhu J."/>
            <person name="Jiang F."/>
            <person name="Wang X."/>
            <person name="Yang P."/>
            <person name="Bao Y."/>
            <person name="Zhao W."/>
            <person name="Wang W."/>
            <person name="Lu H."/>
            <person name="Wang Q."/>
            <person name="Cui N."/>
            <person name="Li J."/>
            <person name="Chen X."/>
            <person name="Luo L."/>
            <person name="Yu J."/>
            <person name="Kang L."/>
            <person name="Cui F."/>
        </authorList>
    </citation>
    <scope>NUCLEOTIDE SEQUENCE [LARGE SCALE GENOMIC DNA]</scope>
    <source>
        <strain evidence="8">Lst14</strain>
    </source>
</reference>